<keyword evidence="4" id="KW-1185">Reference proteome</keyword>
<dbReference type="Gene3D" id="3.30.700.10">
    <property type="entry name" value="Glycoprotein, Type 4 Pilin"/>
    <property type="match status" value="1"/>
</dbReference>
<dbReference type="Proteomes" id="UP000318538">
    <property type="component" value="Chromosome"/>
</dbReference>
<dbReference type="SUPFAM" id="SSF54523">
    <property type="entry name" value="Pili subunits"/>
    <property type="match status" value="1"/>
</dbReference>
<dbReference type="InterPro" id="IPR012902">
    <property type="entry name" value="N_methyl_site"/>
</dbReference>
<sequence>MHHFQNSQSRCALAASRRRGFTLVELLVVIAIIGVLVGLLLPAVQAAREAARRMSCSNNFKQLGLALHNYHSAYNQLPRQYGGTWSDGNTPTDMNNRMQLSFLVGLTPFMEQQALWEQISNPNQSRVDGGTQSPPFPSMGAAPYVDQYVPWNTEIPTLRCPSDPGVGEPSMGRTNYAACLGDSIDMMDSGPIQINNGVLVRPTPSSVAQRAQAGCRGVFVAHRDMRFRDILDGLSNTVMCGEIATDLGDRNNRTIAAIENDTDEIRDEPDFCFHDGLVSPLRPRFWADGTGGGTVPTLAAADQGRGFRWASAGTVFSEFNTILPPNRELCLGGDPGDGVYVPGVATISSYHQGGAHILLSDGAVSFITDSIDAGDIHIGNVWSGGTGGAAVGSASPYGLWGSLGTRASGEVVSQDF</sequence>
<feature type="transmembrane region" description="Helical" evidence="1">
    <location>
        <begin position="21"/>
        <end position="44"/>
    </location>
</feature>
<gene>
    <name evidence="3" type="ORF">K227x_62720</name>
</gene>
<keyword evidence="1" id="KW-0812">Transmembrane</keyword>
<feature type="domain" description="DUF1559" evidence="2">
    <location>
        <begin position="45"/>
        <end position="373"/>
    </location>
</feature>
<keyword evidence="1" id="KW-0472">Membrane</keyword>
<organism evidence="3 4">
    <name type="scientific">Rubripirellula lacrimiformis</name>
    <dbReference type="NCBI Taxonomy" id="1930273"/>
    <lineage>
        <taxon>Bacteria</taxon>
        <taxon>Pseudomonadati</taxon>
        <taxon>Planctomycetota</taxon>
        <taxon>Planctomycetia</taxon>
        <taxon>Pirellulales</taxon>
        <taxon>Pirellulaceae</taxon>
        <taxon>Rubripirellula</taxon>
    </lineage>
</organism>
<dbReference type="PROSITE" id="PS00409">
    <property type="entry name" value="PROKAR_NTER_METHYL"/>
    <property type="match status" value="1"/>
</dbReference>
<dbReference type="Pfam" id="PF07963">
    <property type="entry name" value="N_methyl"/>
    <property type="match status" value="1"/>
</dbReference>
<dbReference type="PANTHER" id="PTHR30093:SF2">
    <property type="entry name" value="TYPE II SECRETION SYSTEM PROTEIN H"/>
    <property type="match status" value="1"/>
</dbReference>
<evidence type="ECO:0000313" key="4">
    <source>
        <dbReference type="Proteomes" id="UP000318538"/>
    </source>
</evidence>
<dbReference type="InterPro" id="IPR011453">
    <property type="entry name" value="DUF1559"/>
</dbReference>
<dbReference type="PANTHER" id="PTHR30093">
    <property type="entry name" value="GENERAL SECRETION PATHWAY PROTEIN G"/>
    <property type="match status" value="1"/>
</dbReference>
<dbReference type="AlphaFoldDB" id="A0A517NLA1"/>
<evidence type="ECO:0000259" key="2">
    <source>
        <dbReference type="Pfam" id="PF07596"/>
    </source>
</evidence>
<reference evidence="3 4" key="1">
    <citation type="submission" date="2019-02" db="EMBL/GenBank/DDBJ databases">
        <title>Deep-cultivation of Planctomycetes and their phenomic and genomic characterization uncovers novel biology.</title>
        <authorList>
            <person name="Wiegand S."/>
            <person name="Jogler M."/>
            <person name="Boedeker C."/>
            <person name="Pinto D."/>
            <person name="Vollmers J."/>
            <person name="Rivas-Marin E."/>
            <person name="Kohn T."/>
            <person name="Peeters S.H."/>
            <person name="Heuer A."/>
            <person name="Rast P."/>
            <person name="Oberbeckmann S."/>
            <person name="Bunk B."/>
            <person name="Jeske O."/>
            <person name="Meyerdierks A."/>
            <person name="Storesund J.E."/>
            <person name="Kallscheuer N."/>
            <person name="Luecker S."/>
            <person name="Lage O.M."/>
            <person name="Pohl T."/>
            <person name="Merkel B.J."/>
            <person name="Hornburger P."/>
            <person name="Mueller R.-W."/>
            <person name="Bruemmer F."/>
            <person name="Labrenz M."/>
            <person name="Spormann A.M."/>
            <person name="Op den Camp H."/>
            <person name="Overmann J."/>
            <person name="Amann R."/>
            <person name="Jetten M.S.M."/>
            <person name="Mascher T."/>
            <person name="Medema M.H."/>
            <person name="Devos D.P."/>
            <person name="Kaster A.-K."/>
            <person name="Ovreas L."/>
            <person name="Rohde M."/>
            <person name="Galperin M.Y."/>
            <person name="Jogler C."/>
        </authorList>
    </citation>
    <scope>NUCLEOTIDE SEQUENCE [LARGE SCALE GENOMIC DNA]</scope>
    <source>
        <strain evidence="3 4">K22_7</strain>
    </source>
</reference>
<evidence type="ECO:0000313" key="3">
    <source>
        <dbReference type="EMBL" id="QDT07843.1"/>
    </source>
</evidence>
<proteinExistence type="predicted"/>
<keyword evidence="1" id="KW-1133">Transmembrane helix</keyword>
<dbReference type="InterPro" id="IPR045584">
    <property type="entry name" value="Pilin-like"/>
</dbReference>
<dbReference type="OrthoDB" id="241541at2"/>
<dbReference type="InterPro" id="IPR027558">
    <property type="entry name" value="Pre_pil_HX9DG_C"/>
</dbReference>
<accession>A0A517NLA1</accession>
<dbReference type="NCBIfam" id="TIGR02532">
    <property type="entry name" value="IV_pilin_GFxxxE"/>
    <property type="match status" value="1"/>
</dbReference>
<dbReference type="NCBIfam" id="TIGR04294">
    <property type="entry name" value="pre_pil_HX9DG"/>
    <property type="match status" value="1"/>
</dbReference>
<evidence type="ECO:0000256" key="1">
    <source>
        <dbReference type="SAM" id="Phobius"/>
    </source>
</evidence>
<dbReference type="KEGG" id="rlc:K227x_62720"/>
<name>A0A517NLA1_9BACT</name>
<protein>
    <recommendedName>
        <fullName evidence="2">DUF1559 domain-containing protein</fullName>
    </recommendedName>
</protein>
<dbReference type="EMBL" id="CP036525">
    <property type="protein sequence ID" value="QDT07843.1"/>
    <property type="molecule type" value="Genomic_DNA"/>
</dbReference>
<dbReference type="Pfam" id="PF07596">
    <property type="entry name" value="SBP_bac_10"/>
    <property type="match status" value="1"/>
</dbReference>
<dbReference type="RefSeq" id="WP_145176365.1">
    <property type="nucleotide sequence ID" value="NZ_CP036525.1"/>
</dbReference>